<keyword evidence="3" id="KW-1185">Reference proteome</keyword>
<proteinExistence type="predicted"/>
<organism evidence="3">
    <name type="scientific">Serpula lacrymans var. lacrymans (strain S7.3)</name>
    <name type="common">Dry rot fungus</name>
    <dbReference type="NCBI Taxonomy" id="936435"/>
    <lineage>
        <taxon>Eukaryota</taxon>
        <taxon>Fungi</taxon>
        <taxon>Dikarya</taxon>
        <taxon>Basidiomycota</taxon>
        <taxon>Agaricomycotina</taxon>
        <taxon>Agaricomycetes</taxon>
        <taxon>Agaricomycetidae</taxon>
        <taxon>Boletales</taxon>
        <taxon>Coniophorineae</taxon>
        <taxon>Serpulaceae</taxon>
        <taxon>Serpula</taxon>
    </lineage>
</organism>
<name>F8QFM8_SERL3</name>
<gene>
    <name evidence="2" type="ORF">SERLA73DRAFT_172531</name>
</gene>
<evidence type="ECO:0000256" key="1">
    <source>
        <dbReference type="SAM" id="MobiDB-lite"/>
    </source>
</evidence>
<evidence type="ECO:0000313" key="3">
    <source>
        <dbReference type="Proteomes" id="UP000008063"/>
    </source>
</evidence>
<evidence type="ECO:0000313" key="2">
    <source>
        <dbReference type="EMBL" id="EGN92862.1"/>
    </source>
</evidence>
<feature type="compositionally biased region" description="Polar residues" evidence="1">
    <location>
        <begin position="13"/>
        <end position="29"/>
    </location>
</feature>
<reference evidence="3" key="1">
    <citation type="journal article" date="2011" name="Science">
        <title>The plant cell wall-decomposing machinery underlies the functional diversity of forest fungi.</title>
        <authorList>
            <person name="Eastwood D.C."/>
            <person name="Floudas D."/>
            <person name="Binder M."/>
            <person name="Majcherczyk A."/>
            <person name="Schneider P."/>
            <person name="Aerts A."/>
            <person name="Asiegbu F.O."/>
            <person name="Baker S.E."/>
            <person name="Barry K."/>
            <person name="Bendiksby M."/>
            <person name="Blumentritt M."/>
            <person name="Coutinho P.M."/>
            <person name="Cullen D."/>
            <person name="de Vries R.P."/>
            <person name="Gathman A."/>
            <person name="Goodell B."/>
            <person name="Henrissat B."/>
            <person name="Ihrmark K."/>
            <person name="Kauserud H."/>
            <person name="Kohler A."/>
            <person name="LaButti K."/>
            <person name="Lapidus A."/>
            <person name="Lavin J.L."/>
            <person name="Lee Y.-H."/>
            <person name="Lindquist E."/>
            <person name="Lilly W."/>
            <person name="Lucas S."/>
            <person name="Morin E."/>
            <person name="Murat C."/>
            <person name="Oguiza J.A."/>
            <person name="Park J."/>
            <person name="Pisabarro A.G."/>
            <person name="Riley R."/>
            <person name="Rosling A."/>
            <person name="Salamov A."/>
            <person name="Schmidt O."/>
            <person name="Schmutz J."/>
            <person name="Skrede I."/>
            <person name="Stenlid J."/>
            <person name="Wiebenga A."/>
            <person name="Xie X."/>
            <person name="Kuees U."/>
            <person name="Hibbett D.S."/>
            <person name="Hoffmeister D."/>
            <person name="Hoegberg N."/>
            <person name="Martin F."/>
            <person name="Grigoriev I.V."/>
            <person name="Watkinson S.C."/>
        </authorList>
    </citation>
    <scope>NUCLEOTIDE SEQUENCE [LARGE SCALE GENOMIC DNA]</scope>
    <source>
        <strain evidence="3">strain S7.3</strain>
    </source>
</reference>
<feature type="region of interest" description="Disordered" evidence="1">
    <location>
        <begin position="1"/>
        <end position="57"/>
    </location>
</feature>
<dbReference type="Proteomes" id="UP000008063">
    <property type="component" value="Unassembled WGS sequence"/>
</dbReference>
<accession>F8QFM8</accession>
<dbReference type="EMBL" id="GL945497">
    <property type="protein sequence ID" value="EGN92862.1"/>
    <property type="molecule type" value="Genomic_DNA"/>
</dbReference>
<feature type="compositionally biased region" description="Basic and acidic residues" evidence="1">
    <location>
        <begin position="1"/>
        <end position="11"/>
    </location>
</feature>
<sequence length="77" mass="8638">MGEERDSERQYWQEPNLSQDDASTDSTQAARGETVKEWCPSHQIDTCPDENPYTAGSSGTYTQDLAWAEVPLKTLLT</sequence>
<dbReference type="HOGENOM" id="CLU_2639611_0_0_1"/>
<dbReference type="AlphaFoldDB" id="F8QFM8"/>
<protein>
    <submittedName>
        <fullName evidence="2">Uncharacterized protein</fullName>
    </submittedName>
</protein>
<dbReference type="InParanoid" id="F8QFM8"/>